<dbReference type="GO" id="GO:0005886">
    <property type="term" value="C:plasma membrane"/>
    <property type="evidence" value="ECO:0007669"/>
    <property type="project" value="UniProtKB-SubCell"/>
</dbReference>
<feature type="domain" description="ABC-2 type transporter transmembrane" evidence="7">
    <location>
        <begin position="19"/>
        <end position="358"/>
    </location>
</feature>
<feature type="transmembrane region" description="Helical" evidence="6">
    <location>
        <begin position="216"/>
        <end position="242"/>
    </location>
</feature>
<dbReference type="RefSeq" id="WP_110394162.1">
    <property type="nucleotide sequence ID" value="NZ_JBHUHB010000001.1"/>
</dbReference>
<feature type="transmembrane region" description="Helical" evidence="6">
    <location>
        <begin position="254"/>
        <end position="276"/>
    </location>
</feature>
<dbReference type="InterPro" id="IPR013525">
    <property type="entry name" value="ABC2_TM"/>
</dbReference>
<dbReference type="GO" id="GO:0140359">
    <property type="term" value="F:ABC-type transporter activity"/>
    <property type="evidence" value="ECO:0007669"/>
    <property type="project" value="InterPro"/>
</dbReference>
<feature type="transmembrane region" description="Helical" evidence="6">
    <location>
        <begin position="174"/>
        <end position="195"/>
    </location>
</feature>
<evidence type="ECO:0000256" key="2">
    <source>
        <dbReference type="ARBA" id="ARBA00022475"/>
    </source>
</evidence>
<evidence type="ECO:0000313" key="9">
    <source>
        <dbReference type="Proteomes" id="UP000247978"/>
    </source>
</evidence>
<dbReference type="PANTHER" id="PTHR30294">
    <property type="entry name" value="MEMBRANE COMPONENT OF ABC TRANSPORTER YHHJ-RELATED"/>
    <property type="match status" value="1"/>
</dbReference>
<dbReference type="PANTHER" id="PTHR30294:SF29">
    <property type="entry name" value="MULTIDRUG ABC TRANSPORTER PERMEASE YBHS-RELATED"/>
    <property type="match status" value="1"/>
</dbReference>
<accession>A0A2V3W8X3</accession>
<organism evidence="8 9">
    <name type="scientific">Pseudogracilibacillus auburnensis</name>
    <dbReference type="NCBI Taxonomy" id="1494959"/>
    <lineage>
        <taxon>Bacteria</taxon>
        <taxon>Bacillati</taxon>
        <taxon>Bacillota</taxon>
        <taxon>Bacilli</taxon>
        <taxon>Bacillales</taxon>
        <taxon>Bacillaceae</taxon>
        <taxon>Pseudogracilibacillus</taxon>
    </lineage>
</organism>
<keyword evidence="4 6" id="KW-1133">Transmembrane helix</keyword>
<keyword evidence="2" id="KW-1003">Cell membrane</keyword>
<comment type="caution">
    <text evidence="8">The sequence shown here is derived from an EMBL/GenBank/DDBJ whole genome shotgun (WGS) entry which is preliminary data.</text>
</comment>
<evidence type="ECO:0000313" key="8">
    <source>
        <dbReference type="EMBL" id="PXW89441.1"/>
    </source>
</evidence>
<feature type="transmembrane region" description="Helical" evidence="6">
    <location>
        <begin position="16"/>
        <end position="34"/>
    </location>
</feature>
<evidence type="ECO:0000259" key="7">
    <source>
        <dbReference type="Pfam" id="PF12698"/>
    </source>
</evidence>
<name>A0A2V3W8X3_9BACI</name>
<comment type="subcellular location">
    <subcellularLocation>
        <location evidence="1">Cell membrane</location>
        <topology evidence="1">Multi-pass membrane protein</topology>
    </subcellularLocation>
</comment>
<dbReference type="Proteomes" id="UP000247978">
    <property type="component" value="Unassembled WGS sequence"/>
</dbReference>
<reference evidence="8 9" key="1">
    <citation type="submission" date="2018-05" db="EMBL/GenBank/DDBJ databases">
        <title>Genomic Encyclopedia of Type Strains, Phase IV (KMG-IV): sequencing the most valuable type-strain genomes for metagenomic binning, comparative biology and taxonomic classification.</title>
        <authorList>
            <person name="Goeker M."/>
        </authorList>
    </citation>
    <scope>NUCLEOTIDE SEQUENCE [LARGE SCALE GENOMIC DNA]</scope>
    <source>
        <strain evidence="8 9">DSM 28556</strain>
    </source>
</reference>
<evidence type="ECO:0000256" key="3">
    <source>
        <dbReference type="ARBA" id="ARBA00022692"/>
    </source>
</evidence>
<keyword evidence="9" id="KW-1185">Reference proteome</keyword>
<dbReference type="OrthoDB" id="266913at2"/>
<dbReference type="AlphaFoldDB" id="A0A2V3W8X3"/>
<evidence type="ECO:0000256" key="5">
    <source>
        <dbReference type="ARBA" id="ARBA00023136"/>
    </source>
</evidence>
<keyword evidence="3 6" id="KW-0812">Transmembrane</keyword>
<sequence>MIPIFLAQLAKERRNPLLIILFIVASVGATVFFTDGTKAPTTIAIFSEGENAQTIEEKWEPLLNEQGDIRFVITDSETAREDVQQGRSDLAVKLLEHDYQLITSSNLPTIQYMDQHVRKVFEKEAFIEAATSNSNDPTALRIEMEEKLDSPVLKMDVTSINGNELSSYNMGTQLMFAFTLLVAMFIIGFRVNNVLKDKVYGLWDRMILSPVSKTGMYTGYISYAFFIGFVQTFIVLLVFKYILNYDLGNRLDLLVVIIAFFTFSMVSVATLLTGLLRKPEHFYAIYPSVIPMIPLVSGAYMMPGTITNPILTFVGDLFPLSHAMDAILDVVMYDATWQDIIQPLVLMALIGVIAMGIGINLVERRS</sequence>
<evidence type="ECO:0000256" key="6">
    <source>
        <dbReference type="SAM" id="Phobius"/>
    </source>
</evidence>
<dbReference type="Pfam" id="PF12698">
    <property type="entry name" value="ABC2_membrane_3"/>
    <property type="match status" value="1"/>
</dbReference>
<evidence type="ECO:0000256" key="1">
    <source>
        <dbReference type="ARBA" id="ARBA00004651"/>
    </source>
</evidence>
<feature type="transmembrane region" description="Helical" evidence="6">
    <location>
        <begin position="340"/>
        <end position="362"/>
    </location>
</feature>
<evidence type="ECO:0000256" key="4">
    <source>
        <dbReference type="ARBA" id="ARBA00022989"/>
    </source>
</evidence>
<dbReference type="EMBL" id="QJJQ01000002">
    <property type="protein sequence ID" value="PXW89441.1"/>
    <property type="molecule type" value="Genomic_DNA"/>
</dbReference>
<dbReference type="InterPro" id="IPR051449">
    <property type="entry name" value="ABC-2_transporter_component"/>
</dbReference>
<feature type="transmembrane region" description="Helical" evidence="6">
    <location>
        <begin position="283"/>
        <end position="302"/>
    </location>
</feature>
<gene>
    <name evidence="8" type="ORF">DFR56_102218</name>
</gene>
<proteinExistence type="predicted"/>
<keyword evidence="5 6" id="KW-0472">Membrane</keyword>
<protein>
    <submittedName>
        <fullName evidence="8">ABC-2 type transport system permease protein</fullName>
    </submittedName>
</protein>